<feature type="transmembrane region" description="Helical" evidence="7">
    <location>
        <begin position="44"/>
        <end position="69"/>
    </location>
</feature>
<evidence type="ECO:0000313" key="10">
    <source>
        <dbReference type="EMBL" id="MFB9673972.1"/>
    </source>
</evidence>
<keyword evidence="5 7" id="KW-1133">Transmembrane helix</keyword>
<evidence type="ECO:0000256" key="3">
    <source>
        <dbReference type="ARBA" id="ARBA00022475"/>
    </source>
</evidence>
<evidence type="ECO:0000256" key="8">
    <source>
        <dbReference type="SAM" id="MobiDB-lite"/>
    </source>
</evidence>
<evidence type="ECO:0000256" key="2">
    <source>
        <dbReference type="ARBA" id="ARBA00022448"/>
    </source>
</evidence>
<dbReference type="PANTHER" id="PTHR43386">
    <property type="entry name" value="OLIGOPEPTIDE TRANSPORT SYSTEM PERMEASE PROTEIN APPC"/>
    <property type="match status" value="1"/>
</dbReference>
<accession>A0ABV5T4F4</accession>
<keyword evidence="2 7" id="KW-0813">Transport</keyword>
<dbReference type="EMBL" id="JBHMBS010000001">
    <property type="protein sequence ID" value="MFB9673972.1"/>
    <property type="molecule type" value="Genomic_DNA"/>
</dbReference>
<sequence length="311" mass="32386">MPDAEHAPEAGAGHVRKPDDARAPKVGRTPKAGRVREAGGDRRFASSLITAGSAILLLVAVAVVFAPLLTAWGPEEIDPLASLAPPGGAHLLGTDLNGMDVWSRVLYAARLDVGIAVAAVALAVVAGSFVGLVAGYRGGWPDDVLMRVLDVFQAFPTFILALAVAALLGGGTANLVAVIALVNAPAYARLVRAEVRSIRELPFVEASRTSGASFWGVLWRHVLPNSLTPVRVIAPLNCGWAMLTLAGLSFLGLGVPVPTAEWGAMISLGTGDVVAGRWWTSVPPGLFLLICVLGFSLLGEGLQERADSTRR</sequence>
<feature type="transmembrane region" description="Helical" evidence="7">
    <location>
        <begin position="113"/>
        <end position="136"/>
    </location>
</feature>
<keyword evidence="3" id="KW-1003">Cell membrane</keyword>
<evidence type="ECO:0000256" key="1">
    <source>
        <dbReference type="ARBA" id="ARBA00004651"/>
    </source>
</evidence>
<dbReference type="RefSeq" id="WP_344743690.1">
    <property type="nucleotide sequence ID" value="NZ_BAAAWW010000029.1"/>
</dbReference>
<dbReference type="Pfam" id="PF00528">
    <property type="entry name" value="BPD_transp_1"/>
    <property type="match status" value="1"/>
</dbReference>
<feature type="transmembrane region" description="Helical" evidence="7">
    <location>
        <begin position="240"/>
        <end position="258"/>
    </location>
</feature>
<dbReference type="PANTHER" id="PTHR43386:SF1">
    <property type="entry name" value="D,D-DIPEPTIDE TRANSPORT SYSTEM PERMEASE PROTEIN DDPC-RELATED"/>
    <property type="match status" value="1"/>
</dbReference>
<feature type="region of interest" description="Disordered" evidence="8">
    <location>
        <begin position="1"/>
        <end position="37"/>
    </location>
</feature>
<dbReference type="CDD" id="cd06261">
    <property type="entry name" value="TM_PBP2"/>
    <property type="match status" value="1"/>
</dbReference>
<dbReference type="PROSITE" id="PS50928">
    <property type="entry name" value="ABC_TM1"/>
    <property type="match status" value="1"/>
</dbReference>
<dbReference type="Proteomes" id="UP001589610">
    <property type="component" value="Unassembled WGS sequence"/>
</dbReference>
<dbReference type="InterPro" id="IPR050366">
    <property type="entry name" value="BP-dependent_transpt_permease"/>
</dbReference>
<evidence type="ECO:0000313" key="11">
    <source>
        <dbReference type="Proteomes" id="UP001589610"/>
    </source>
</evidence>
<evidence type="ECO:0000256" key="7">
    <source>
        <dbReference type="RuleBase" id="RU363032"/>
    </source>
</evidence>
<dbReference type="Gene3D" id="1.10.3720.10">
    <property type="entry name" value="MetI-like"/>
    <property type="match status" value="1"/>
</dbReference>
<feature type="domain" description="ABC transmembrane type-1" evidence="9">
    <location>
        <begin position="109"/>
        <end position="299"/>
    </location>
</feature>
<comment type="similarity">
    <text evidence="7">Belongs to the binding-protein-dependent transport system permease family.</text>
</comment>
<keyword evidence="11" id="KW-1185">Reference proteome</keyword>
<dbReference type="InterPro" id="IPR000515">
    <property type="entry name" value="MetI-like"/>
</dbReference>
<gene>
    <name evidence="10" type="ORF">ACFFRH_00620</name>
</gene>
<evidence type="ECO:0000256" key="5">
    <source>
        <dbReference type="ARBA" id="ARBA00022989"/>
    </source>
</evidence>
<dbReference type="InterPro" id="IPR035906">
    <property type="entry name" value="MetI-like_sf"/>
</dbReference>
<proteinExistence type="inferred from homology"/>
<evidence type="ECO:0000256" key="4">
    <source>
        <dbReference type="ARBA" id="ARBA00022692"/>
    </source>
</evidence>
<feature type="transmembrane region" description="Helical" evidence="7">
    <location>
        <begin position="278"/>
        <end position="302"/>
    </location>
</feature>
<dbReference type="SUPFAM" id="SSF161098">
    <property type="entry name" value="MetI-like"/>
    <property type="match status" value="1"/>
</dbReference>
<feature type="transmembrane region" description="Helical" evidence="7">
    <location>
        <begin position="148"/>
        <end position="168"/>
    </location>
</feature>
<name>A0ABV5T4F4_9ACTN</name>
<reference evidence="10 11" key="1">
    <citation type="submission" date="2024-09" db="EMBL/GenBank/DDBJ databases">
        <authorList>
            <person name="Sun Q."/>
            <person name="Mori K."/>
        </authorList>
    </citation>
    <scope>NUCLEOTIDE SEQUENCE [LARGE SCALE GENOMIC DNA]</scope>
    <source>
        <strain evidence="10 11">JCM 3028</strain>
    </source>
</reference>
<protein>
    <submittedName>
        <fullName evidence="10">ABC transporter permease</fullName>
    </submittedName>
</protein>
<evidence type="ECO:0000259" key="9">
    <source>
        <dbReference type="PROSITE" id="PS50928"/>
    </source>
</evidence>
<keyword evidence="6 7" id="KW-0472">Membrane</keyword>
<comment type="caution">
    <text evidence="10">The sequence shown here is derived from an EMBL/GenBank/DDBJ whole genome shotgun (WGS) entry which is preliminary data.</text>
</comment>
<keyword evidence="4 7" id="KW-0812">Transmembrane</keyword>
<evidence type="ECO:0000256" key="6">
    <source>
        <dbReference type="ARBA" id="ARBA00023136"/>
    </source>
</evidence>
<comment type="subcellular location">
    <subcellularLocation>
        <location evidence="1 7">Cell membrane</location>
        <topology evidence="1 7">Multi-pass membrane protein</topology>
    </subcellularLocation>
</comment>
<organism evidence="10 11">
    <name type="scientific">Streptosporangium vulgare</name>
    <dbReference type="NCBI Taxonomy" id="46190"/>
    <lineage>
        <taxon>Bacteria</taxon>
        <taxon>Bacillati</taxon>
        <taxon>Actinomycetota</taxon>
        <taxon>Actinomycetes</taxon>
        <taxon>Streptosporangiales</taxon>
        <taxon>Streptosporangiaceae</taxon>
        <taxon>Streptosporangium</taxon>
    </lineage>
</organism>